<gene>
    <name evidence="6" type="primary">cynR_2</name>
    <name evidence="6" type="ORF">NCTC13291_00791</name>
</gene>
<evidence type="ECO:0000259" key="5">
    <source>
        <dbReference type="PROSITE" id="PS50931"/>
    </source>
</evidence>
<dbReference type="GO" id="GO:0032993">
    <property type="term" value="C:protein-DNA complex"/>
    <property type="evidence" value="ECO:0007669"/>
    <property type="project" value="TreeGrafter"/>
</dbReference>
<dbReference type="FunFam" id="1.10.10.10:FF:000001">
    <property type="entry name" value="LysR family transcriptional regulator"/>
    <property type="match status" value="1"/>
</dbReference>
<dbReference type="InterPro" id="IPR036388">
    <property type="entry name" value="WH-like_DNA-bd_sf"/>
</dbReference>
<accession>A0A379MYS3</accession>
<dbReference type="SUPFAM" id="SSF46785">
    <property type="entry name" value="Winged helix' DNA-binding domain"/>
    <property type="match status" value="1"/>
</dbReference>
<evidence type="ECO:0000313" key="7">
    <source>
        <dbReference type="Proteomes" id="UP000254919"/>
    </source>
</evidence>
<feature type="domain" description="HTH lysR-type" evidence="5">
    <location>
        <begin position="9"/>
        <end position="66"/>
    </location>
</feature>
<dbReference type="Gene3D" id="3.40.190.290">
    <property type="match status" value="1"/>
</dbReference>
<evidence type="ECO:0000256" key="4">
    <source>
        <dbReference type="ARBA" id="ARBA00023163"/>
    </source>
</evidence>
<dbReference type="InterPro" id="IPR036390">
    <property type="entry name" value="WH_DNA-bd_sf"/>
</dbReference>
<dbReference type="SUPFAM" id="SSF53850">
    <property type="entry name" value="Periplasmic binding protein-like II"/>
    <property type="match status" value="1"/>
</dbReference>
<dbReference type="GO" id="GO:0003677">
    <property type="term" value="F:DNA binding"/>
    <property type="evidence" value="ECO:0007669"/>
    <property type="project" value="UniProtKB-KW"/>
</dbReference>
<keyword evidence="2" id="KW-0805">Transcription regulation</keyword>
<proteinExistence type="inferred from homology"/>
<reference evidence="6 7" key="1">
    <citation type="submission" date="2018-06" db="EMBL/GenBank/DDBJ databases">
        <authorList>
            <consortium name="Pathogen Informatics"/>
            <person name="Doyle S."/>
        </authorList>
    </citation>
    <scope>NUCLEOTIDE SEQUENCE [LARGE SCALE GENOMIC DNA]</scope>
    <source>
        <strain evidence="6 7">NCTC13291</strain>
    </source>
</reference>
<dbReference type="PANTHER" id="PTHR30346">
    <property type="entry name" value="TRANSCRIPTIONAL DUAL REGULATOR HCAR-RELATED"/>
    <property type="match status" value="1"/>
</dbReference>
<sequence length="303" mass="33329">MRVMPDLTLDLRYLKYAIHVAEAGSFRRAADRLSISQSTVSRRVQMLERQLGVSLFKRTRSGAGLTPEGERFLQQAAVGARYLREAATEMRSVRKPTTGLVRFGMLEAFPACPIIDLLATFRQRYPTIEVKLEEGTSEQNTLGVERGLLDAAISLGATKGPPFQIRRLCEPDLFVALSPIHQLASRPRLAWEDICDEVFLVRSDGAGRELAAILRRMLGAAEEAIQLSIQQVSRETLLTMVEQGFGLTITSVVHRPDIALVPLTPARAPTAAMISSSDNDNPALPLLLKCFDVLPAFKQSSAS</sequence>
<keyword evidence="4" id="KW-0804">Transcription</keyword>
<dbReference type="PROSITE" id="PS50931">
    <property type="entry name" value="HTH_LYSR"/>
    <property type="match status" value="1"/>
</dbReference>
<evidence type="ECO:0000256" key="1">
    <source>
        <dbReference type="ARBA" id="ARBA00009437"/>
    </source>
</evidence>
<dbReference type="PRINTS" id="PR00039">
    <property type="entry name" value="HTHLYSR"/>
</dbReference>
<comment type="similarity">
    <text evidence="1">Belongs to the LysR transcriptional regulatory family.</text>
</comment>
<dbReference type="Pfam" id="PF03466">
    <property type="entry name" value="LysR_substrate"/>
    <property type="match status" value="1"/>
</dbReference>
<dbReference type="AlphaFoldDB" id="A0A379MYS3"/>
<dbReference type="Pfam" id="PF00126">
    <property type="entry name" value="HTH_1"/>
    <property type="match status" value="1"/>
</dbReference>
<dbReference type="GO" id="GO:0003700">
    <property type="term" value="F:DNA-binding transcription factor activity"/>
    <property type="evidence" value="ECO:0007669"/>
    <property type="project" value="InterPro"/>
</dbReference>
<name>A0A379MYS3_9PROT</name>
<dbReference type="EMBL" id="UGVN01000001">
    <property type="protein sequence ID" value="SUE38660.1"/>
    <property type="molecule type" value="Genomic_DNA"/>
</dbReference>
<dbReference type="CDD" id="cd08414">
    <property type="entry name" value="PBP2_LTTR_aromatics_like"/>
    <property type="match status" value="1"/>
</dbReference>
<evidence type="ECO:0000313" key="6">
    <source>
        <dbReference type="EMBL" id="SUE38660.1"/>
    </source>
</evidence>
<organism evidence="6 7">
    <name type="scientific">Roseomonas mucosa</name>
    <dbReference type="NCBI Taxonomy" id="207340"/>
    <lineage>
        <taxon>Bacteria</taxon>
        <taxon>Pseudomonadati</taxon>
        <taxon>Pseudomonadota</taxon>
        <taxon>Alphaproteobacteria</taxon>
        <taxon>Acetobacterales</taxon>
        <taxon>Roseomonadaceae</taxon>
        <taxon>Roseomonas</taxon>
    </lineage>
</organism>
<dbReference type="InterPro" id="IPR005119">
    <property type="entry name" value="LysR_subst-bd"/>
</dbReference>
<dbReference type="Gene3D" id="1.10.10.10">
    <property type="entry name" value="Winged helix-like DNA-binding domain superfamily/Winged helix DNA-binding domain"/>
    <property type="match status" value="1"/>
</dbReference>
<keyword evidence="3" id="KW-0238">DNA-binding</keyword>
<dbReference type="Proteomes" id="UP000254919">
    <property type="component" value="Unassembled WGS sequence"/>
</dbReference>
<protein>
    <submittedName>
        <fullName evidence="6">Cyn operon transcriptional activator</fullName>
    </submittedName>
</protein>
<dbReference type="InterPro" id="IPR000847">
    <property type="entry name" value="LysR_HTH_N"/>
</dbReference>
<evidence type="ECO:0000256" key="2">
    <source>
        <dbReference type="ARBA" id="ARBA00023015"/>
    </source>
</evidence>
<evidence type="ECO:0000256" key="3">
    <source>
        <dbReference type="ARBA" id="ARBA00023125"/>
    </source>
</evidence>
<dbReference type="PANTHER" id="PTHR30346:SF28">
    <property type="entry name" value="HTH-TYPE TRANSCRIPTIONAL REGULATOR CYNR"/>
    <property type="match status" value="1"/>
</dbReference>